<comment type="caution">
    <text evidence="1">The sequence shown here is derived from an EMBL/GenBank/DDBJ whole genome shotgun (WGS) entry which is preliminary data.</text>
</comment>
<dbReference type="EMBL" id="SPUM01000037">
    <property type="protein sequence ID" value="TFW33710.1"/>
    <property type="molecule type" value="Genomic_DNA"/>
</dbReference>
<dbReference type="RefSeq" id="WP_135188808.1">
    <property type="nucleotide sequence ID" value="NZ_SPUM01000037.1"/>
</dbReference>
<organism evidence="1 2">
    <name type="scientific">Massilia horti</name>
    <dbReference type="NCBI Taxonomy" id="2562153"/>
    <lineage>
        <taxon>Bacteria</taxon>
        <taxon>Pseudomonadati</taxon>
        <taxon>Pseudomonadota</taxon>
        <taxon>Betaproteobacteria</taxon>
        <taxon>Burkholderiales</taxon>
        <taxon>Oxalobacteraceae</taxon>
        <taxon>Telluria group</taxon>
        <taxon>Massilia</taxon>
    </lineage>
</organism>
<evidence type="ECO:0000313" key="1">
    <source>
        <dbReference type="EMBL" id="TFW33710.1"/>
    </source>
</evidence>
<dbReference type="Proteomes" id="UP000297258">
    <property type="component" value="Unassembled WGS sequence"/>
</dbReference>
<sequence>MDDEQLVRIPLKMGQAHVQREIVLAVPNESHDTFIVRSIPAFAYGVAYGDVIRVLDQASGDFEVLEHNGQVTVRVFVRGSLEKPEIRSLINDILGHKGLYEVGKASDDPDHLSLLLISLDVKIGFPEIEEILSSVKHAGHQWEYGNIYDENGRQLSWWNRSV</sequence>
<reference evidence="1 2" key="1">
    <citation type="submission" date="2019-03" db="EMBL/GenBank/DDBJ databases">
        <title>Draft genome of Massilia hortus sp. nov., a novel bacterial species of the Oxalobacteraceae family.</title>
        <authorList>
            <person name="Peta V."/>
            <person name="Raths R."/>
            <person name="Bucking H."/>
        </authorList>
    </citation>
    <scope>NUCLEOTIDE SEQUENCE [LARGE SCALE GENOMIC DNA]</scope>
    <source>
        <strain evidence="1 2">ONC3</strain>
    </source>
</reference>
<evidence type="ECO:0000313" key="2">
    <source>
        <dbReference type="Proteomes" id="UP000297258"/>
    </source>
</evidence>
<proteinExistence type="predicted"/>
<dbReference type="Pfam" id="PF14085">
    <property type="entry name" value="DUF4265"/>
    <property type="match status" value="1"/>
</dbReference>
<keyword evidence="2" id="KW-1185">Reference proteome</keyword>
<dbReference type="OrthoDB" id="9003131at2"/>
<protein>
    <submittedName>
        <fullName evidence="1">DUF4265 domain-containing protein</fullName>
    </submittedName>
</protein>
<dbReference type="AlphaFoldDB" id="A0A4Y9T6Q2"/>
<dbReference type="InterPro" id="IPR025361">
    <property type="entry name" value="DUF4265"/>
</dbReference>
<accession>A0A4Y9T6Q2</accession>
<name>A0A4Y9T6Q2_9BURK</name>
<gene>
    <name evidence="1" type="ORF">E4O92_05810</name>
</gene>